<dbReference type="EMBL" id="JAWXVI010000003">
    <property type="protein sequence ID" value="MDX6188945.1"/>
    <property type="molecule type" value="Genomic_DNA"/>
</dbReference>
<accession>A0ABU4R8N9</accession>
<protein>
    <submittedName>
        <fullName evidence="1">Uncharacterized protein</fullName>
    </submittedName>
</protein>
<comment type="caution">
    <text evidence="1">The sequence shown here is derived from an EMBL/GenBank/DDBJ whole genome shotgun (WGS) entry which is preliminary data.</text>
</comment>
<proteinExistence type="predicted"/>
<organism evidence="1 2">
    <name type="scientific">Flavobacterium cupriresistens</name>
    <dbReference type="NCBI Taxonomy" id="2893885"/>
    <lineage>
        <taxon>Bacteria</taxon>
        <taxon>Pseudomonadati</taxon>
        <taxon>Bacteroidota</taxon>
        <taxon>Flavobacteriia</taxon>
        <taxon>Flavobacteriales</taxon>
        <taxon>Flavobacteriaceae</taxon>
        <taxon>Flavobacterium</taxon>
    </lineage>
</organism>
<reference evidence="1 2" key="1">
    <citation type="submission" date="2023-11" db="EMBL/GenBank/DDBJ databases">
        <title>Unpublished Manusciprt.</title>
        <authorList>
            <person name="Saticioglu I.B."/>
            <person name="Ay H."/>
            <person name="Ajmi N."/>
            <person name="Altun S."/>
            <person name="Duman M."/>
        </authorList>
    </citation>
    <scope>NUCLEOTIDE SEQUENCE [LARGE SCALE GENOMIC DNA]</scope>
    <source>
        <strain evidence="1 2">Fl-318</strain>
    </source>
</reference>
<gene>
    <name evidence="1" type="ORF">SGQ83_06275</name>
</gene>
<name>A0ABU4R8N9_9FLAO</name>
<sequence length="244" mass="28048">MKNLTKPPKAIKKSHSIGHAIDYKWNDKILSTLLDPNGENDQLDKTLNKISHKASLGLTASLLEWVYWRFKEYDKMSDEIHHRIEALWSSIENPKNTKPLDFDTDLSFPVSGFIDGPIWVALMNVRMIDVLSRKGSSLIQSEVTGLVLTVRHLTPEKKTFDKWFKKTISKLANQFPNQNEQIEYSEDVIYDASSEPVICREFFFSRSFKYNPDSAKKALNNFISNIDATKNSFCNVKKSVNVLK</sequence>
<evidence type="ECO:0000313" key="2">
    <source>
        <dbReference type="Proteomes" id="UP001273350"/>
    </source>
</evidence>
<keyword evidence="2" id="KW-1185">Reference proteome</keyword>
<dbReference type="RefSeq" id="WP_230004585.1">
    <property type="nucleotide sequence ID" value="NZ_CP087134.1"/>
</dbReference>
<evidence type="ECO:0000313" key="1">
    <source>
        <dbReference type="EMBL" id="MDX6188945.1"/>
    </source>
</evidence>
<dbReference type="Proteomes" id="UP001273350">
    <property type="component" value="Unassembled WGS sequence"/>
</dbReference>